<dbReference type="OrthoDB" id="5173603at2"/>
<evidence type="ECO:0000313" key="4">
    <source>
        <dbReference type="EMBL" id="SEB34889.1"/>
    </source>
</evidence>
<dbReference type="NCBIfam" id="NF009467">
    <property type="entry name" value="PRK12826.1-3"/>
    <property type="match status" value="1"/>
</dbReference>
<dbReference type="Proteomes" id="UP000183407">
    <property type="component" value="Unassembled WGS sequence"/>
</dbReference>
<dbReference type="SUPFAM" id="SSF51735">
    <property type="entry name" value="NAD(P)-binding Rossmann-fold domains"/>
    <property type="match status" value="1"/>
</dbReference>
<dbReference type="InterPro" id="IPR002347">
    <property type="entry name" value="SDR_fam"/>
</dbReference>
<dbReference type="PANTHER" id="PTHR24321:SF8">
    <property type="entry name" value="ESTRADIOL 17-BETA-DEHYDROGENASE 8-RELATED"/>
    <property type="match status" value="1"/>
</dbReference>
<protein>
    <submittedName>
        <fullName evidence="4">(+)-trans-carveol dehydrogenase</fullName>
    </submittedName>
</protein>
<dbReference type="PRINTS" id="PR00080">
    <property type="entry name" value="SDRFAMILY"/>
</dbReference>
<dbReference type="PANTHER" id="PTHR24321">
    <property type="entry name" value="DEHYDROGENASES, SHORT CHAIN"/>
    <property type="match status" value="1"/>
</dbReference>
<evidence type="ECO:0000256" key="1">
    <source>
        <dbReference type="ARBA" id="ARBA00006484"/>
    </source>
</evidence>
<keyword evidence="3" id="KW-0520">NAD</keyword>
<reference evidence="5" key="1">
    <citation type="submission" date="2016-10" db="EMBL/GenBank/DDBJ databases">
        <authorList>
            <person name="Varghese N."/>
        </authorList>
    </citation>
    <scope>NUCLEOTIDE SEQUENCE [LARGE SCALE GENOMIC DNA]</scope>
    <source>
        <strain evidence="5">DSM 44719</strain>
    </source>
</reference>
<dbReference type="GO" id="GO:0016491">
    <property type="term" value="F:oxidoreductase activity"/>
    <property type="evidence" value="ECO:0007669"/>
    <property type="project" value="UniProtKB-KW"/>
</dbReference>
<dbReference type="InterPro" id="IPR036291">
    <property type="entry name" value="NAD(P)-bd_dom_sf"/>
</dbReference>
<dbReference type="Gene3D" id="3.40.50.720">
    <property type="entry name" value="NAD(P)-binding Rossmann-like Domain"/>
    <property type="match status" value="1"/>
</dbReference>
<dbReference type="AlphaFoldDB" id="A0A1H4ILD6"/>
<dbReference type="PRINTS" id="PR00081">
    <property type="entry name" value="GDHRDH"/>
</dbReference>
<gene>
    <name evidence="4" type="ORF">SAMN04490220_0206</name>
</gene>
<dbReference type="NCBIfam" id="TIGR03971">
    <property type="entry name" value="SDR_subfam_1"/>
    <property type="match status" value="1"/>
</dbReference>
<comment type="similarity">
    <text evidence="1">Belongs to the short-chain dehydrogenases/reductases (SDR) family.</text>
</comment>
<accession>A0A1H4ILD6</accession>
<dbReference type="CDD" id="cd05233">
    <property type="entry name" value="SDR_c"/>
    <property type="match status" value="1"/>
</dbReference>
<dbReference type="Pfam" id="PF13561">
    <property type="entry name" value="adh_short_C2"/>
    <property type="match status" value="1"/>
</dbReference>
<dbReference type="InterPro" id="IPR023985">
    <property type="entry name" value="SDR_subfam_1"/>
</dbReference>
<proteinExistence type="inferred from homology"/>
<evidence type="ECO:0000256" key="3">
    <source>
        <dbReference type="ARBA" id="ARBA00023027"/>
    </source>
</evidence>
<sequence length="278" mass="29687">MGRLTDKVALVSGVARGQGRSHALRLVSEGVSIIGFDGLCTYDTVPYKQATQEDLDETVRLVEAAGGKIVAGRADVRDREQITTIVDEGLSMFGKIDIVIANAGIGINSLPFWKVSQQEWDDVLAVCLTGVWNTVSAAVPSMIDAGRGGSIVMTSSAAAIKAAPQLAPYIAAKTGVIGMMKSMANDLAPHKIRINCVAPTAVPTDFVLNDRLYQIFCPDKENPTVEDAANVMRKMHPLDEPWIEPADISAAVAYLASDEARYVTGIVLPVDLGLSFAW</sequence>
<organism evidence="4 5">
    <name type="scientific">Rhodococcus jostii</name>
    <dbReference type="NCBI Taxonomy" id="132919"/>
    <lineage>
        <taxon>Bacteria</taxon>
        <taxon>Bacillati</taxon>
        <taxon>Actinomycetota</taxon>
        <taxon>Actinomycetes</taxon>
        <taxon>Mycobacteriales</taxon>
        <taxon>Nocardiaceae</taxon>
        <taxon>Rhodococcus</taxon>
    </lineage>
</organism>
<dbReference type="EMBL" id="FNTL01000002">
    <property type="protein sequence ID" value="SEB34889.1"/>
    <property type="molecule type" value="Genomic_DNA"/>
</dbReference>
<keyword evidence="2" id="KW-0560">Oxidoreductase</keyword>
<dbReference type="FunFam" id="3.40.50.720:FF:000084">
    <property type="entry name" value="Short-chain dehydrogenase reductase"/>
    <property type="match status" value="1"/>
</dbReference>
<evidence type="ECO:0000313" key="5">
    <source>
        <dbReference type="Proteomes" id="UP000183407"/>
    </source>
</evidence>
<name>A0A1H4ILD6_RHOJO</name>
<dbReference type="RefSeq" id="WP_073362217.1">
    <property type="nucleotide sequence ID" value="NZ_FNTL01000002.1"/>
</dbReference>
<evidence type="ECO:0000256" key="2">
    <source>
        <dbReference type="ARBA" id="ARBA00023002"/>
    </source>
</evidence>